<feature type="domain" description="Protein kinase" evidence="5">
    <location>
        <begin position="50"/>
        <end position="392"/>
    </location>
</feature>
<feature type="region of interest" description="Disordered" evidence="4">
    <location>
        <begin position="769"/>
        <end position="830"/>
    </location>
</feature>
<feature type="compositionally biased region" description="Basic residues" evidence="4">
    <location>
        <begin position="447"/>
        <end position="458"/>
    </location>
</feature>
<feature type="compositionally biased region" description="Pro residues" evidence="4">
    <location>
        <begin position="594"/>
        <end position="609"/>
    </location>
</feature>
<feature type="compositionally biased region" description="Polar residues" evidence="4">
    <location>
        <begin position="997"/>
        <end position="1013"/>
    </location>
</feature>
<feature type="compositionally biased region" description="Polar residues" evidence="4">
    <location>
        <begin position="521"/>
        <end position="533"/>
    </location>
</feature>
<dbReference type="GO" id="GO:0004674">
    <property type="term" value="F:protein serine/threonine kinase activity"/>
    <property type="evidence" value="ECO:0007669"/>
    <property type="project" value="UniProtKB-KW"/>
</dbReference>
<feature type="compositionally biased region" description="Low complexity" evidence="4">
    <location>
        <begin position="412"/>
        <end position="422"/>
    </location>
</feature>
<accession>G4TLS5</accession>
<feature type="region of interest" description="Disordered" evidence="4">
    <location>
        <begin position="656"/>
        <end position="695"/>
    </location>
</feature>
<dbReference type="OrthoDB" id="2158884at2759"/>
<dbReference type="eggNOG" id="KOG0661">
    <property type="taxonomic scope" value="Eukaryota"/>
</dbReference>
<evidence type="ECO:0000256" key="2">
    <source>
        <dbReference type="ARBA" id="ARBA00022741"/>
    </source>
</evidence>
<dbReference type="OMA" id="ISRMTSM"/>
<dbReference type="PROSITE" id="PS00108">
    <property type="entry name" value="PROTEIN_KINASE_ST"/>
    <property type="match status" value="1"/>
</dbReference>
<dbReference type="Pfam" id="PF00069">
    <property type="entry name" value="Pkinase"/>
    <property type="match status" value="1"/>
</dbReference>
<feature type="compositionally biased region" description="Low complexity" evidence="4">
    <location>
        <begin position="431"/>
        <end position="446"/>
    </location>
</feature>
<dbReference type="EMBL" id="CAFZ01000156">
    <property type="protein sequence ID" value="CCA72268.1"/>
    <property type="molecule type" value="Genomic_DNA"/>
</dbReference>
<name>G4TLS5_SERID</name>
<evidence type="ECO:0000256" key="3">
    <source>
        <dbReference type="ARBA" id="ARBA00022840"/>
    </source>
</evidence>
<evidence type="ECO:0000259" key="5">
    <source>
        <dbReference type="PROSITE" id="PS50011"/>
    </source>
</evidence>
<evidence type="ECO:0000256" key="4">
    <source>
        <dbReference type="SAM" id="MobiDB-lite"/>
    </source>
</evidence>
<feature type="compositionally biased region" description="Polar residues" evidence="4">
    <location>
        <begin position="562"/>
        <end position="580"/>
    </location>
</feature>
<dbReference type="Proteomes" id="UP000007148">
    <property type="component" value="Unassembled WGS sequence"/>
</dbReference>
<feature type="compositionally biased region" description="Low complexity" evidence="4">
    <location>
        <begin position="715"/>
        <end position="728"/>
    </location>
</feature>
<dbReference type="InterPro" id="IPR011009">
    <property type="entry name" value="Kinase-like_dom_sf"/>
</dbReference>
<dbReference type="STRING" id="1109443.G4TLS5"/>
<proteinExistence type="predicted"/>
<keyword evidence="6" id="KW-0808">Transferase</keyword>
<keyword evidence="3" id="KW-0067">ATP-binding</keyword>
<dbReference type="InterPro" id="IPR000719">
    <property type="entry name" value="Prot_kinase_dom"/>
</dbReference>
<gene>
    <name evidence="6" type="ORF">PIIN_06202</name>
</gene>
<dbReference type="InParanoid" id="G4TLS5"/>
<dbReference type="SUPFAM" id="SSF56112">
    <property type="entry name" value="Protein kinase-like (PK-like)"/>
    <property type="match status" value="1"/>
</dbReference>
<feature type="region of interest" description="Disordered" evidence="4">
    <location>
        <begin position="403"/>
        <end position="538"/>
    </location>
</feature>
<feature type="region of interest" description="Disordered" evidence="4">
    <location>
        <begin position="1"/>
        <end position="22"/>
    </location>
</feature>
<reference evidence="6 7" key="1">
    <citation type="journal article" date="2011" name="PLoS Pathog.">
        <title>Endophytic Life Strategies Decoded by Genome and Transcriptome Analyses of the Mutualistic Root Symbiont Piriformospora indica.</title>
        <authorList>
            <person name="Zuccaro A."/>
            <person name="Lahrmann U."/>
            <person name="Guldener U."/>
            <person name="Langen G."/>
            <person name="Pfiffi S."/>
            <person name="Biedenkopf D."/>
            <person name="Wong P."/>
            <person name="Samans B."/>
            <person name="Grimm C."/>
            <person name="Basiewicz M."/>
            <person name="Murat C."/>
            <person name="Martin F."/>
            <person name="Kogel K.H."/>
        </authorList>
    </citation>
    <scope>NUCLEOTIDE SEQUENCE [LARGE SCALE GENOMIC DNA]</scope>
    <source>
        <strain evidence="6 7">DSM 11827</strain>
    </source>
</reference>
<evidence type="ECO:0000256" key="1">
    <source>
        <dbReference type="ARBA" id="ARBA00022527"/>
    </source>
</evidence>
<dbReference type="SMART" id="SM00220">
    <property type="entry name" value="S_TKc"/>
    <property type="match status" value="1"/>
</dbReference>
<keyword evidence="7" id="KW-1185">Reference proteome</keyword>
<evidence type="ECO:0000313" key="6">
    <source>
        <dbReference type="EMBL" id="CCA72268.1"/>
    </source>
</evidence>
<feature type="region of interest" description="Disordered" evidence="4">
    <location>
        <begin position="994"/>
        <end position="1013"/>
    </location>
</feature>
<feature type="region of interest" description="Disordered" evidence="4">
    <location>
        <begin position="589"/>
        <end position="625"/>
    </location>
</feature>
<dbReference type="GO" id="GO:0005524">
    <property type="term" value="F:ATP binding"/>
    <property type="evidence" value="ECO:0007669"/>
    <property type="project" value="UniProtKB-KW"/>
</dbReference>
<sequence>MAQATQHVQQQPRPSKQDKGRTTVLAIPSVTIVGSQTFIGDANSMSERSYTPVKGVGDGSFGTVFLCDWHTPLAPSIALAPMQQGAGARPEWQGKRLVAIKQMKKRWEGGWDECRRHPELESLRSIPPHENVIPLYDCFLLPSSKELYFVFECMEGNLYQLIKSRKGRPLAGGLVSSIFAQTCKGLAHIHDSGYFHRDMKPENLLVTTTGIAEYTNFSPLVPPGSPPERDVIVIIKLADFGLARQIKSKPPYTEYVATRWYRAPEILLQSTDYNAPVDLWAVGTIMAEVVNLKPLFPGTNGPDQLLRICQILGDPSDAYGFDSHGRPVGGGKWSRGLKMAKQNGISFPKPQDFFSLFDQSVPQSLVECIYALLRYDPEARLTAHGCLNHAYFVETAQPFAHPTFNAPRRHTSSAGSGNSTSSRHGPLATVSPRSIPPSHSHSAAARHSTHHHTHHHHPYSNGPVNRAPPLPHHGYATNGDLDMTPADGIVEVDRNNQPVRRQYGHHRLPPQPERERERSSMDLSADNTSNPTGKSGMFGLKKLFGHQEKQVSLPPVEEITFASNSTPSLKDTPSTSSESRSLPEVHGIAYANHPIPPPVPLPAPIPPPMDPKKRKKEQERQERDLEMQRRANLQKMQQERARAVVAKRNRLENSRDTDFEFQSVNTARLAQGNGRPKTRKKQDNPPNAFSNEVVPLSVRAANSYGTESVKGGINGSRQQQRGVQVQNSITPLLGAHDYRKRRKDDDELSMSSSDVQSVGRMSVISFATVESDPGSTRVRRRPSAYNYALSPRPLGTATSISSIQSYSNSPRSSHSVEPGMRPNGGSLDAQFTSDFETRATLAAASGNPLYSPALQPPHSHRQSASPTGHPDVVDSMSPPNMQFLTLAGSPSHPPWTLESGGNSPVAEVGSVDGNSVSTLGSRRLPSSMHGANPGHHSTPSYEYFTYTRSHPPTPHSGINPMFQVAPPVPPLPATSHIASGQSLPPLSSLLSVIDMQTHPTDSIHQQQPLGQPP</sequence>
<dbReference type="InterPro" id="IPR008271">
    <property type="entry name" value="Ser/Thr_kinase_AS"/>
</dbReference>
<dbReference type="Gene3D" id="1.10.510.10">
    <property type="entry name" value="Transferase(Phosphotransferase) domain 1"/>
    <property type="match status" value="1"/>
</dbReference>
<dbReference type="Gene3D" id="3.30.200.20">
    <property type="entry name" value="Phosphorylase Kinase, domain 1"/>
    <property type="match status" value="1"/>
</dbReference>
<dbReference type="InterPro" id="IPR050117">
    <property type="entry name" value="MAPK"/>
</dbReference>
<organism evidence="6 7">
    <name type="scientific">Serendipita indica (strain DSM 11827)</name>
    <name type="common">Root endophyte fungus</name>
    <name type="synonym">Piriformospora indica</name>
    <dbReference type="NCBI Taxonomy" id="1109443"/>
    <lineage>
        <taxon>Eukaryota</taxon>
        <taxon>Fungi</taxon>
        <taxon>Dikarya</taxon>
        <taxon>Basidiomycota</taxon>
        <taxon>Agaricomycotina</taxon>
        <taxon>Agaricomycetes</taxon>
        <taxon>Sebacinales</taxon>
        <taxon>Serendipitaceae</taxon>
        <taxon>Serendipita</taxon>
    </lineage>
</organism>
<protein>
    <submittedName>
        <fullName evidence="6">Related to cdk-related kinase 1</fullName>
    </submittedName>
</protein>
<dbReference type="AlphaFoldDB" id="G4TLS5"/>
<keyword evidence="6" id="KW-0418">Kinase</keyword>
<keyword evidence="2" id="KW-0547">Nucleotide-binding</keyword>
<feature type="region of interest" description="Disordered" evidence="4">
    <location>
        <begin position="562"/>
        <end position="581"/>
    </location>
</feature>
<evidence type="ECO:0000313" key="7">
    <source>
        <dbReference type="Proteomes" id="UP000007148"/>
    </source>
</evidence>
<feature type="region of interest" description="Disordered" evidence="4">
    <location>
        <begin position="707"/>
        <end position="755"/>
    </location>
</feature>
<dbReference type="HOGENOM" id="CLU_009787_2_0_1"/>
<dbReference type="PROSITE" id="PS50011">
    <property type="entry name" value="PROTEIN_KINASE_DOM"/>
    <property type="match status" value="1"/>
</dbReference>
<keyword evidence="1" id="KW-0723">Serine/threonine-protein kinase</keyword>
<feature type="region of interest" description="Disordered" evidence="4">
    <location>
        <begin position="847"/>
        <end position="903"/>
    </location>
</feature>
<comment type="caution">
    <text evidence="6">The sequence shown here is derived from an EMBL/GenBank/DDBJ whole genome shotgun (WGS) entry which is preliminary data.</text>
</comment>
<dbReference type="PANTHER" id="PTHR24055">
    <property type="entry name" value="MITOGEN-ACTIVATED PROTEIN KINASE"/>
    <property type="match status" value="1"/>
</dbReference>
<feature type="compositionally biased region" description="Polar residues" evidence="4">
    <location>
        <begin position="1"/>
        <end position="14"/>
    </location>
</feature>
<feature type="compositionally biased region" description="Basic and acidic residues" evidence="4">
    <location>
        <begin position="616"/>
        <end position="625"/>
    </location>
</feature>
<feature type="compositionally biased region" description="Low complexity" evidence="4">
    <location>
        <begin position="799"/>
        <end position="813"/>
    </location>
</feature>